<feature type="domain" description="Nucleotidyl transferase" evidence="3">
    <location>
        <begin position="1"/>
        <end position="145"/>
    </location>
</feature>
<keyword evidence="1 4" id="KW-0808">Transferase</keyword>
<proteinExistence type="predicted"/>
<dbReference type="SUPFAM" id="SSF53448">
    <property type="entry name" value="Nucleotide-diphospho-sugar transferases"/>
    <property type="match status" value="1"/>
</dbReference>
<dbReference type="Proteomes" id="UP000178485">
    <property type="component" value="Chromosome i"/>
</dbReference>
<dbReference type="EMBL" id="LT608328">
    <property type="protein sequence ID" value="SCM56352.1"/>
    <property type="molecule type" value="Genomic_DNA"/>
</dbReference>
<dbReference type="KEGG" id="pmuc:ING2E5A_0838"/>
<evidence type="ECO:0000256" key="2">
    <source>
        <dbReference type="ARBA" id="ARBA00022695"/>
    </source>
</evidence>
<gene>
    <name evidence="4" type="primary">mpg1</name>
    <name evidence="4" type="ORF">ING2E5A_0838</name>
</gene>
<dbReference type="STRING" id="1642646.ING2E5A_0838"/>
<dbReference type="InterPro" id="IPR050065">
    <property type="entry name" value="GlmU-like"/>
</dbReference>
<dbReference type="InterPro" id="IPR005835">
    <property type="entry name" value="NTP_transferase_dom"/>
</dbReference>
<accession>A0A1G4G551</accession>
<keyword evidence="2 4" id="KW-0548">Nucleotidyltransferase</keyword>
<dbReference type="GO" id="GO:0004475">
    <property type="term" value="F:mannose-1-phosphate guanylyltransferase (GTP) activity"/>
    <property type="evidence" value="ECO:0007669"/>
    <property type="project" value="UniProtKB-EC"/>
</dbReference>
<dbReference type="Gene3D" id="3.90.550.10">
    <property type="entry name" value="Spore Coat Polysaccharide Biosynthesis Protein SpsA, Chain A"/>
    <property type="match status" value="1"/>
</dbReference>
<name>A0A1G4G551_9BACT</name>
<evidence type="ECO:0000259" key="3">
    <source>
        <dbReference type="Pfam" id="PF00483"/>
    </source>
</evidence>
<dbReference type="CDD" id="cd06422">
    <property type="entry name" value="NTP_transferase_like_1"/>
    <property type="match status" value="1"/>
</dbReference>
<protein>
    <submittedName>
        <fullName evidence="4">Mannose-1-phosphate guanyltransferase</fullName>
        <ecNumber evidence="4">2.7.7.13</ecNumber>
    </submittedName>
</protein>
<dbReference type="AlphaFoldDB" id="A0A1G4G551"/>
<evidence type="ECO:0000256" key="1">
    <source>
        <dbReference type="ARBA" id="ARBA00022679"/>
    </source>
</evidence>
<dbReference type="PANTHER" id="PTHR43584:SF8">
    <property type="entry name" value="N-ACETYLMURAMATE ALPHA-1-PHOSPHATE URIDYLYLTRANSFERASE"/>
    <property type="match status" value="1"/>
</dbReference>
<dbReference type="EC" id="2.7.7.13" evidence="4"/>
<organism evidence="4 5">
    <name type="scientific">Petrimonas mucosa</name>
    <dbReference type="NCBI Taxonomy" id="1642646"/>
    <lineage>
        <taxon>Bacteria</taxon>
        <taxon>Pseudomonadati</taxon>
        <taxon>Bacteroidota</taxon>
        <taxon>Bacteroidia</taxon>
        <taxon>Bacteroidales</taxon>
        <taxon>Dysgonomonadaceae</taxon>
        <taxon>Petrimonas</taxon>
    </lineage>
</organism>
<keyword evidence="5" id="KW-1185">Reference proteome</keyword>
<sequence>MIFAAGLGTRLKPLTDTMPKALVPVAGKPLLWHAIQKLKGAGVDEIIINVHHFADQIRQYIEENSRFDIRIEFSDESQALLDTGGGIKRASWFFDDGKPFLIHNVDILSDVDLLQFYRFHADSHSLATLLVSERKTSRYLLFDRENRLTGWLNEATGEIKSPFPELQRDACKKLAFSGIHILHPSILKYMEEFPERFSIIDFYLTICKYCPIAGYAPAGVKSIDVGKIDSLKQLTFIK</sequence>
<dbReference type="Pfam" id="PF00483">
    <property type="entry name" value="NTP_transferase"/>
    <property type="match status" value="1"/>
</dbReference>
<reference evidence="4 5" key="1">
    <citation type="submission" date="2016-08" db="EMBL/GenBank/DDBJ databases">
        <authorList>
            <person name="Seilhamer J.J."/>
        </authorList>
    </citation>
    <scope>NUCLEOTIDE SEQUENCE [LARGE SCALE GENOMIC DNA]</scope>
    <source>
        <strain evidence="4">ING2-E5A</strain>
    </source>
</reference>
<evidence type="ECO:0000313" key="4">
    <source>
        <dbReference type="EMBL" id="SCM56352.1"/>
    </source>
</evidence>
<evidence type="ECO:0000313" key="5">
    <source>
        <dbReference type="Proteomes" id="UP000178485"/>
    </source>
</evidence>
<dbReference type="InterPro" id="IPR029044">
    <property type="entry name" value="Nucleotide-diphossugar_trans"/>
</dbReference>
<dbReference type="PANTHER" id="PTHR43584">
    <property type="entry name" value="NUCLEOTIDYL TRANSFERASE"/>
    <property type="match status" value="1"/>
</dbReference>